<name>A0A1F5T6D0_9BACT</name>
<organism evidence="2 3">
    <name type="scientific">Candidatus Falkowbacteria bacterium RIFOXYC2_FULL_48_21</name>
    <dbReference type="NCBI Taxonomy" id="1798005"/>
    <lineage>
        <taxon>Bacteria</taxon>
        <taxon>Candidatus Falkowiibacteriota</taxon>
    </lineage>
</organism>
<reference evidence="2 3" key="1">
    <citation type="journal article" date="2016" name="Nat. Commun.">
        <title>Thousands of microbial genomes shed light on interconnected biogeochemical processes in an aquifer system.</title>
        <authorList>
            <person name="Anantharaman K."/>
            <person name="Brown C.T."/>
            <person name="Hug L.A."/>
            <person name="Sharon I."/>
            <person name="Castelle C.J."/>
            <person name="Probst A.J."/>
            <person name="Thomas B.C."/>
            <person name="Singh A."/>
            <person name="Wilkins M.J."/>
            <person name="Karaoz U."/>
            <person name="Brodie E.L."/>
            <person name="Williams K.H."/>
            <person name="Hubbard S.S."/>
            <person name="Banfield J.F."/>
        </authorList>
    </citation>
    <scope>NUCLEOTIDE SEQUENCE [LARGE SCALE GENOMIC DNA]</scope>
</reference>
<comment type="caution">
    <text evidence="2">The sequence shown here is derived from an EMBL/GenBank/DDBJ whole genome shotgun (WGS) entry which is preliminary data.</text>
</comment>
<dbReference type="EMBL" id="MFGM01000072">
    <property type="protein sequence ID" value="OGF34459.1"/>
    <property type="molecule type" value="Genomic_DNA"/>
</dbReference>
<evidence type="ECO:0000256" key="1">
    <source>
        <dbReference type="SAM" id="MobiDB-lite"/>
    </source>
</evidence>
<sequence length="163" mass="19079">MKNEKIKFDKATERKTPRAERAREFQYREVLPDDFIKQRDQLPLSLLAFLTPHTAEDYRKQKTTLFLSEDNHCGFGLTPDGNLISVFSLEKERGPALVKEALARGAKSLSCVGQKLRELYEEAGFQVKKEEAWNQNYAPEYWDYDRFGTPDYYEMKLLKEAKD</sequence>
<proteinExistence type="predicted"/>
<feature type="region of interest" description="Disordered" evidence="1">
    <location>
        <begin position="1"/>
        <end position="20"/>
    </location>
</feature>
<dbReference type="Proteomes" id="UP000178656">
    <property type="component" value="Unassembled WGS sequence"/>
</dbReference>
<evidence type="ECO:0008006" key="4">
    <source>
        <dbReference type="Google" id="ProtNLM"/>
    </source>
</evidence>
<evidence type="ECO:0000313" key="3">
    <source>
        <dbReference type="Proteomes" id="UP000178656"/>
    </source>
</evidence>
<dbReference type="AlphaFoldDB" id="A0A1F5T6D0"/>
<gene>
    <name evidence="2" type="ORF">A2482_02120</name>
</gene>
<evidence type="ECO:0000313" key="2">
    <source>
        <dbReference type="EMBL" id="OGF34459.1"/>
    </source>
</evidence>
<protein>
    <recommendedName>
        <fullName evidence="4">N-acetyltransferase domain-containing protein</fullName>
    </recommendedName>
</protein>
<accession>A0A1F5T6D0</accession>